<dbReference type="InterPro" id="IPR024775">
    <property type="entry name" value="DinB-like"/>
</dbReference>
<accession>A0ABQ3VQ62</accession>
<dbReference type="Pfam" id="PF12867">
    <property type="entry name" value="DinB_2"/>
    <property type="match status" value="1"/>
</dbReference>
<dbReference type="InterPro" id="IPR011990">
    <property type="entry name" value="TPR-like_helical_dom_sf"/>
</dbReference>
<dbReference type="RefSeq" id="WP_201365513.1">
    <property type="nucleotide sequence ID" value="NZ_BNJJ01000020.1"/>
</dbReference>
<protein>
    <recommendedName>
        <fullName evidence="2">DinB-like domain-containing protein</fullName>
    </recommendedName>
</protein>
<dbReference type="SUPFAM" id="SSF48452">
    <property type="entry name" value="TPR-like"/>
    <property type="match status" value="1"/>
</dbReference>
<dbReference type="EMBL" id="BNJJ01000020">
    <property type="protein sequence ID" value="GHO87988.1"/>
    <property type="molecule type" value="Genomic_DNA"/>
</dbReference>
<reference evidence="3 4" key="1">
    <citation type="journal article" date="2021" name="Int. J. Syst. Evol. Microbiol.">
        <title>Reticulibacter mediterranei gen. nov., sp. nov., within the new family Reticulibacteraceae fam. nov., and Ktedonospora formicarum gen. nov., sp. nov., Ktedonobacter robiniae sp. nov., Dictyobacter formicarum sp. nov. and Dictyobacter arantiisoli sp. nov., belonging to the class Ktedonobacteria.</title>
        <authorList>
            <person name="Yabe S."/>
            <person name="Zheng Y."/>
            <person name="Wang C.M."/>
            <person name="Sakai Y."/>
            <person name="Abe K."/>
            <person name="Yokota A."/>
            <person name="Donadio S."/>
            <person name="Cavaletti L."/>
            <person name="Monciardini P."/>
        </authorList>
    </citation>
    <scope>NUCLEOTIDE SEQUENCE [LARGE SCALE GENOMIC DNA]</scope>
    <source>
        <strain evidence="3 4">SOSP1-9</strain>
    </source>
</reference>
<sequence length="232" mass="27121">MTQHAFKPLLLDLLQQAQVDQNAFFQQLPPTELEIIGEPDYWSAKDHVAHLTFWRRRLVSKLQALLRQETPTASEDFEKVNPIVFAENRYRTWLDILAESDQVYAELITLTEQLQEEDLTAFKRFDWIHEGLPLYLLYMGNCYEHSQIHLGYYLTERHDLQHATMIHEEWTSRVVETEEAPAALKGNLLYNLACFYATHDQLEKAKVTLQQALALYPQNGEFARTDPDLAEL</sequence>
<proteinExistence type="predicted"/>
<dbReference type="Gene3D" id="1.20.120.450">
    <property type="entry name" value="dinb family like domain"/>
    <property type="match status" value="1"/>
</dbReference>
<dbReference type="PROSITE" id="PS50005">
    <property type="entry name" value="TPR"/>
    <property type="match status" value="1"/>
</dbReference>
<dbReference type="SUPFAM" id="SSF109854">
    <property type="entry name" value="DinB/YfiT-like putative metalloenzymes"/>
    <property type="match status" value="1"/>
</dbReference>
<name>A0ABQ3VQ62_9CHLR</name>
<dbReference type="InterPro" id="IPR034660">
    <property type="entry name" value="DinB/YfiT-like"/>
</dbReference>
<evidence type="ECO:0000313" key="3">
    <source>
        <dbReference type="EMBL" id="GHO87988.1"/>
    </source>
</evidence>
<gene>
    <name evidence="3" type="ORF">KSZ_59940</name>
</gene>
<feature type="repeat" description="TPR" evidence="1">
    <location>
        <begin position="186"/>
        <end position="219"/>
    </location>
</feature>
<evidence type="ECO:0000313" key="4">
    <source>
        <dbReference type="Proteomes" id="UP000635565"/>
    </source>
</evidence>
<feature type="domain" description="DinB-like" evidence="2">
    <location>
        <begin position="14"/>
        <end position="151"/>
    </location>
</feature>
<dbReference type="Proteomes" id="UP000635565">
    <property type="component" value="Unassembled WGS sequence"/>
</dbReference>
<dbReference type="InterPro" id="IPR019734">
    <property type="entry name" value="TPR_rpt"/>
</dbReference>
<evidence type="ECO:0000259" key="2">
    <source>
        <dbReference type="Pfam" id="PF12867"/>
    </source>
</evidence>
<organism evidence="3 4">
    <name type="scientific">Dictyobacter formicarum</name>
    <dbReference type="NCBI Taxonomy" id="2778368"/>
    <lineage>
        <taxon>Bacteria</taxon>
        <taxon>Bacillati</taxon>
        <taxon>Chloroflexota</taxon>
        <taxon>Ktedonobacteria</taxon>
        <taxon>Ktedonobacterales</taxon>
        <taxon>Dictyobacteraceae</taxon>
        <taxon>Dictyobacter</taxon>
    </lineage>
</organism>
<keyword evidence="4" id="KW-1185">Reference proteome</keyword>
<keyword evidence="1" id="KW-0802">TPR repeat</keyword>
<evidence type="ECO:0000256" key="1">
    <source>
        <dbReference type="PROSITE-ProRule" id="PRU00339"/>
    </source>
</evidence>
<dbReference type="NCBIfam" id="NF047558">
    <property type="entry name" value="TPR_END_plus"/>
    <property type="match status" value="1"/>
</dbReference>
<comment type="caution">
    <text evidence="3">The sequence shown here is derived from an EMBL/GenBank/DDBJ whole genome shotgun (WGS) entry which is preliminary data.</text>
</comment>